<dbReference type="PANTHER" id="PTHR37984:SF7">
    <property type="entry name" value="INTEGRASE CATALYTIC DOMAIN-CONTAINING PROTEIN"/>
    <property type="match status" value="1"/>
</dbReference>
<evidence type="ECO:0000313" key="4">
    <source>
        <dbReference type="Proteomes" id="UP001458880"/>
    </source>
</evidence>
<feature type="compositionally biased region" description="Basic and acidic residues" evidence="1">
    <location>
        <begin position="315"/>
        <end position="342"/>
    </location>
</feature>
<dbReference type="EMBL" id="JASPKY010000570">
    <property type="protein sequence ID" value="KAK9692713.1"/>
    <property type="molecule type" value="Genomic_DNA"/>
</dbReference>
<feature type="compositionally biased region" description="Basic and acidic residues" evidence="1">
    <location>
        <begin position="263"/>
        <end position="272"/>
    </location>
</feature>
<evidence type="ECO:0000256" key="1">
    <source>
        <dbReference type="SAM" id="MobiDB-lite"/>
    </source>
</evidence>
<dbReference type="GO" id="GO:0015074">
    <property type="term" value="P:DNA integration"/>
    <property type="evidence" value="ECO:0007669"/>
    <property type="project" value="InterPro"/>
</dbReference>
<protein>
    <recommendedName>
        <fullName evidence="2">Integrase catalytic domain-containing protein</fullName>
    </recommendedName>
</protein>
<sequence>MAQDIENEIRKCKICEKFQRRNIKEPMKPHKIPGLPFEKIAITDILQFGGKFYLMNLKEFLTKWLDILMLKGKTSDDVIDEFKRIFDRHGIPKEIVSDNMPFNSVKCRTFAEKWDIKITTSSPHYPKSNGLAEKAVGIAKNFLRKSNDLQLTLLEYRNTPITELGLSPAQVLMSRSLRTKIPVCDRKLKPKKNNNNQIRQKIQEKRKREKDYYDRNAKSRAEFKREDVVLRKEKEWVPAKIEEKLDYPRSYLVKDEEGIDKKLDEAGKKGEEQVDDRDQEEVNKEIANQRQEIEIENRGEREKREVNKEIANQRQEIEIENRGEREKRERKLPSRFKDYKLY</sequence>
<dbReference type="SUPFAM" id="SSF53098">
    <property type="entry name" value="Ribonuclease H-like"/>
    <property type="match status" value="1"/>
</dbReference>
<dbReference type="AlphaFoldDB" id="A0AAW1IT27"/>
<keyword evidence="4" id="KW-1185">Reference proteome</keyword>
<comment type="caution">
    <text evidence="3">The sequence shown here is derived from an EMBL/GenBank/DDBJ whole genome shotgun (WGS) entry which is preliminary data.</text>
</comment>
<feature type="domain" description="Integrase catalytic" evidence="2">
    <location>
        <begin position="32"/>
        <end position="190"/>
    </location>
</feature>
<evidence type="ECO:0000313" key="3">
    <source>
        <dbReference type="EMBL" id="KAK9692713.1"/>
    </source>
</evidence>
<dbReference type="GO" id="GO:0003676">
    <property type="term" value="F:nucleic acid binding"/>
    <property type="evidence" value="ECO:0007669"/>
    <property type="project" value="InterPro"/>
</dbReference>
<accession>A0AAW1IT27</accession>
<dbReference type="PROSITE" id="PS50994">
    <property type="entry name" value="INTEGRASE"/>
    <property type="match status" value="1"/>
</dbReference>
<feature type="region of interest" description="Disordered" evidence="1">
    <location>
        <begin position="187"/>
        <end position="213"/>
    </location>
</feature>
<proteinExistence type="predicted"/>
<gene>
    <name evidence="3" type="ORF">QE152_g34971</name>
</gene>
<name>A0AAW1IT27_POPJA</name>
<dbReference type="InterPro" id="IPR001584">
    <property type="entry name" value="Integrase_cat-core"/>
</dbReference>
<feature type="region of interest" description="Disordered" evidence="1">
    <location>
        <begin position="263"/>
        <end position="342"/>
    </location>
</feature>
<dbReference type="Proteomes" id="UP001458880">
    <property type="component" value="Unassembled WGS sequence"/>
</dbReference>
<dbReference type="FunFam" id="3.30.420.10:FF:000063">
    <property type="entry name" value="Retrovirus-related Pol polyprotein from transposon 297-like Protein"/>
    <property type="match status" value="1"/>
</dbReference>
<dbReference type="InterPro" id="IPR012337">
    <property type="entry name" value="RNaseH-like_sf"/>
</dbReference>
<feature type="compositionally biased region" description="Basic and acidic residues" evidence="1">
    <location>
        <begin position="291"/>
        <end position="308"/>
    </location>
</feature>
<reference evidence="3 4" key="1">
    <citation type="journal article" date="2024" name="BMC Genomics">
        <title>De novo assembly and annotation of Popillia japonica's genome with initial clues to its potential as an invasive pest.</title>
        <authorList>
            <person name="Cucini C."/>
            <person name="Boschi S."/>
            <person name="Funari R."/>
            <person name="Cardaioli E."/>
            <person name="Iannotti N."/>
            <person name="Marturano G."/>
            <person name="Paoli F."/>
            <person name="Bruttini M."/>
            <person name="Carapelli A."/>
            <person name="Frati F."/>
            <person name="Nardi F."/>
        </authorList>
    </citation>
    <scope>NUCLEOTIDE SEQUENCE [LARGE SCALE GENOMIC DNA]</scope>
    <source>
        <strain evidence="3">DMR45628</strain>
    </source>
</reference>
<dbReference type="InterPro" id="IPR036397">
    <property type="entry name" value="RNaseH_sf"/>
</dbReference>
<evidence type="ECO:0000259" key="2">
    <source>
        <dbReference type="PROSITE" id="PS50994"/>
    </source>
</evidence>
<dbReference type="InterPro" id="IPR050951">
    <property type="entry name" value="Retrovirus_Pol_polyprotein"/>
</dbReference>
<dbReference type="Gene3D" id="3.30.420.10">
    <property type="entry name" value="Ribonuclease H-like superfamily/Ribonuclease H"/>
    <property type="match status" value="1"/>
</dbReference>
<dbReference type="PANTHER" id="PTHR37984">
    <property type="entry name" value="PROTEIN CBG26694"/>
    <property type="match status" value="1"/>
</dbReference>
<organism evidence="3 4">
    <name type="scientific">Popillia japonica</name>
    <name type="common">Japanese beetle</name>
    <dbReference type="NCBI Taxonomy" id="7064"/>
    <lineage>
        <taxon>Eukaryota</taxon>
        <taxon>Metazoa</taxon>
        <taxon>Ecdysozoa</taxon>
        <taxon>Arthropoda</taxon>
        <taxon>Hexapoda</taxon>
        <taxon>Insecta</taxon>
        <taxon>Pterygota</taxon>
        <taxon>Neoptera</taxon>
        <taxon>Endopterygota</taxon>
        <taxon>Coleoptera</taxon>
        <taxon>Polyphaga</taxon>
        <taxon>Scarabaeiformia</taxon>
        <taxon>Scarabaeidae</taxon>
        <taxon>Rutelinae</taxon>
        <taxon>Popillia</taxon>
    </lineage>
</organism>